<dbReference type="SUPFAM" id="SSF53335">
    <property type="entry name" value="S-adenosyl-L-methionine-dependent methyltransferases"/>
    <property type="match status" value="1"/>
</dbReference>
<organism evidence="2 3">
    <name type="scientific">Alicyclobacillus fastidiosus</name>
    <dbReference type="NCBI Taxonomy" id="392011"/>
    <lineage>
        <taxon>Bacteria</taxon>
        <taxon>Bacillati</taxon>
        <taxon>Bacillota</taxon>
        <taxon>Bacilli</taxon>
        <taxon>Bacillales</taxon>
        <taxon>Alicyclobacillaceae</taxon>
        <taxon>Alicyclobacillus</taxon>
    </lineage>
</organism>
<evidence type="ECO:0000313" key="2">
    <source>
        <dbReference type="EMBL" id="MFB5191769.1"/>
    </source>
</evidence>
<dbReference type="EC" id="2.1.1.-" evidence="2"/>
<protein>
    <submittedName>
        <fullName evidence="2">Class I SAM-dependent methyltransferase</fullName>
        <ecNumber evidence="2">2.1.1.-</ecNumber>
    </submittedName>
</protein>
<dbReference type="GO" id="GO:0008168">
    <property type="term" value="F:methyltransferase activity"/>
    <property type="evidence" value="ECO:0007669"/>
    <property type="project" value="UniProtKB-KW"/>
</dbReference>
<evidence type="ECO:0000259" key="1">
    <source>
        <dbReference type="PROSITE" id="PS50157"/>
    </source>
</evidence>
<accession>A0ABV5AHM7</accession>
<reference evidence="2 3" key="1">
    <citation type="journal article" date="2024" name="Int. J. Mol. Sci.">
        <title>Exploration of Alicyclobacillus spp. Genome in Search of Antibiotic Resistance.</title>
        <authorList>
            <person name="Bucka-Kolendo J."/>
            <person name="Kiousi D.E."/>
            <person name="Dekowska A."/>
            <person name="Mikolajczuk-Szczyrba A."/>
            <person name="Karadedos D.M."/>
            <person name="Michael P."/>
            <person name="Galanis A."/>
            <person name="Sokolowska B."/>
        </authorList>
    </citation>
    <scope>NUCLEOTIDE SEQUENCE [LARGE SCALE GENOMIC DNA]</scope>
    <source>
        <strain evidence="2 3">KKP 3000</strain>
    </source>
</reference>
<dbReference type="GO" id="GO:0032259">
    <property type="term" value="P:methylation"/>
    <property type="evidence" value="ECO:0007669"/>
    <property type="project" value="UniProtKB-KW"/>
</dbReference>
<evidence type="ECO:0000313" key="3">
    <source>
        <dbReference type="Proteomes" id="UP001579974"/>
    </source>
</evidence>
<dbReference type="CDD" id="cd02440">
    <property type="entry name" value="AdoMet_MTases"/>
    <property type="match status" value="1"/>
</dbReference>
<dbReference type="PROSITE" id="PS50157">
    <property type="entry name" value="ZINC_FINGER_C2H2_2"/>
    <property type="match status" value="1"/>
</dbReference>
<dbReference type="RefSeq" id="WP_275476414.1">
    <property type="nucleotide sequence ID" value="NZ_CP162940.1"/>
</dbReference>
<name>A0ABV5AHM7_9BACL</name>
<sequence length="325" mass="37512">MAKIRGNTVSCPLCGSSNCSVFCSKEEISSDIAYVKGYFQRRFQDVPAYMFKDTCDFMYDDPCVVYSCCDCSSIFRDPNSITSHIEELYQEDEYPIDLLDHLWNRYQEEYTNDKTWLTSLGLQKGSRVLEIGSHVGAFLWFAQEQGWDAEGLDIGNDVSTYARSKGLKVSVKPFNANDYEKDEFNAIIILNCFEHFDEPKLIIEQLNWILKPGGLLAIRTPNADFIWRTYKSAFKRLFFNTLLGNNLLGISFPKCYSSRCAMDLLSSGGFEPVILRGRELTSVAPQTFYSNFYSKKQLRDMVYRLFDLQKNQCGYPWMDIVSRKK</sequence>
<keyword evidence="2" id="KW-0489">Methyltransferase</keyword>
<dbReference type="PANTHER" id="PTHR43861:SF6">
    <property type="entry name" value="METHYLTRANSFERASE TYPE 11"/>
    <property type="match status" value="1"/>
</dbReference>
<dbReference type="Pfam" id="PF13489">
    <property type="entry name" value="Methyltransf_23"/>
    <property type="match status" value="1"/>
</dbReference>
<keyword evidence="3" id="KW-1185">Reference proteome</keyword>
<dbReference type="Gene3D" id="3.40.50.150">
    <property type="entry name" value="Vaccinia Virus protein VP39"/>
    <property type="match status" value="1"/>
</dbReference>
<comment type="caution">
    <text evidence="2">The sequence shown here is derived from an EMBL/GenBank/DDBJ whole genome shotgun (WGS) entry which is preliminary data.</text>
</comment>
<dbReference type="PANTHER" id="PTHR43861">
    <property type="entry name" value="TRANS-ACONITATE 2-METHYLTRANSFERASE-RELATED"/>
    <property type="match status" value="1"/>
</dbReference>
<dbReference type="Proteomes" id="UP001579974">
    <property type="component" value="Unassembled WGS sequence"/>
</dbReference>
<gene>
    <name evidence="2" type="ORF">KKP3000_000550</name>
</gene>
<dbReference type="InterPro" id="IPR029063">
    <property type="entry name" value="SAM-dependent_MTases_sf"/>
</dbReference>
<feature type="domain" description="C2H2-type" evidence="1">
    <location>
        <begin position="66"/>
        <end position="95"/>
    </location>
</feature>
<dbReference type="EMBL" id="JBDXSU010000014">
    <property type="protein sequence ID" value="MFB5191769.1"/>
    <property type="molecule type" value="Genomic_DNA"/>
</dbReference>
<keyword evidence="2" id="KW-0808">Transferase</keyword>
<proteinExistence type="predicted"/>
<dbReference type="InterPro" id="IPR013087">
    <property type="entry name" value="Znf_C2H2_type"/>
</dbReference>